<dbReference type="Pfam" id="PF00505">
    <property type="entry name" value="HMG_box"/>
    <property type="match status" value="1"/>
</dbReference>
<dbReference type="PANTHER" id="PTHR48112:SF5">
    <property type="entry name" value="BOX PROTEIN, PUTATIVE (AFU_ORTHOLOGUE AFUA_1G04550)-RELATED"/>
    <property type="match status" value="1"/>
</dbReference>
<dbReference type="SUPFAM" id="SSF47095">
    <property type="entry name" value="HMG-box"/>
    <property type="match status" value="1"/>
</dbReference>
<feature type="compositionally biased region" description="Basic and acidic residues" evidence="3">
    <location>
        <begin position="220"/>
        <end position="231"/>
    </location>
</feature>
<organism evidence="5 6">
    <name type="scientific">Zymoseptoria brevis</name>
    <dbReference type="NCBI Taxonomy" id="1047168"/>
    <lineage>
        <taxon>Eukaryota</taxon>
        <taxon>Fungi</taxon>
        <taxon>Dikarya</taxon>
        <taxon>Ascomycota</taxon>
        <taxon>Pezizomycotina</taxon>
        <taxon>Dothideomycetes</taxon>
        <taxon>Dothideomycetidae</taxon>
        <taxon>Mycosphaerellales</taxon>
        <taxon>Mycosphaerellaceae</taxon>
        <taxon>Zymoseptoria</taxon>
    </lineage>
</organism>
<feature type="compositionally biased region" description="Low complexity" evidence="3">
    <location>
        <begin position="361"/>
        <end position="375"/>
    </location>
</feature>
<dbReference type="GO" id="GO:0005634">
    <property type="term" value="C:nucleus"/>
    <property type="evidence" value="ECO:0007669"/>
    <property type="project" value="UniProtKB-UniRule"/>
</dbReference>
<dbReference type="EMBL" id="LAFY01004132">
    <property type="protein sequence ID" value="KJX94613.1"/>
    <property type="molecule type" value="Genomic_DNA"/>
</dbReference>
<dbReference type="STRING" id="1047168.A0A0F4GB48"/>
<evidence type="ECO:0000313" key="6">
    <source>
        <dbReference type="Proteomes" id="UP000033647"/>
    </source>
</evidence>
<feature type="compositionally biased region" description="Polar residues" evidence="3">
    <location>
        <begin position="312"/>
        <end position="328"/>
    </location>
</feature>
<evidence type="ECO:0000313" key="5">
    <source>
        <dbReference type="EMBL" id="KJX94613.1"/>
    </source>
</evidence>
<keyword evidence="6" id="KW-1185">Reference proteome</keyword>
<comment type="caution">
    <text evidence="5">The sequence shown here is derived from an EMBL/GenBank/DDBJ whole genome shotgun (WGS) entry which is preliminary data.</text>
</comment>
<protein>
    <recommendedName>
        <fullName evidence="4">HMG box domain-containing protein</fullName>
    </recommendedName>
</protein>
<name>A0A0F4GB48_9PEZI</name>
<dbReference type="SMART" id="SM00398">
    <property type="entry name" value="HMG"/>
    <property type="match status" value="1"/>
</dbReference>
<keyword evidence="2" id="KW-0539">Nucleus</keyword>
<dbReference type="InterPro" id="IPR036910">
    <property type="entry name" value="HMG_box_dom_sf"/>
</dbReference>
<sequence length="395" mass="42394">MSSGIDPRLQDFDLQNTPQHIMPAPLAHAHSGDIVQIAVSRQAFVHTRNALNNAFMSLSSAIDRAVKAYADHTEVVLAGDGSLDVSSLLQPFNSINQFAQQFPPAFLGQYGAPIESAAPVAPMPADGVKQPKQKRQYKQRDMNAPKRPLTAYFRYLREQRPILTREMAGNPDTEGTKAGDISKLATERWKALTDAEREPYKQAYQKELLKYETDTKAYKESLKADGLKPADDDAEGEEDEFEDAVAAPPVVAIPDDSTDSSSSSSDDDSDEESESEQEAPAKAPSPPPKKKVKSAGPKKITAGPDPAPTPAQPQMFSSMNPPQPSTAAVESAKKRKAAADGEEGSTKKKRGRPTKAEKAASDAAAAAAQLNGEAATPGAEKKSKKEKKRKSEAAA</sequence>
<feature type="compositionally biased region" description="Acidic residues" evidence="3">
    <location>
        <begin position="265"/>
        <end position="277"/>
    </location>
</feature>
<feature type="DNA-binding region" description="HMG box" evidence="2">
    <location>
        <begin position="145"/>
        <end position="219"/>
    </location>
</feature>
<feature type="region of interest" description="Disordered" evidence="3">
    <location>
        <begin position="220"/>
        <end position="395"/>
    </location>
</feature>
<accession>A0A0F4GB48</accession>
<dbReference type="Gene3D" id="1.10.30.10">
    <property type="entry name" value="High mobility group box domain"/>
    <property type="match status" value="1"/>
</dbReference>
<dbReference type="InterPro" id="IPR009071">
    <property type="entry name" value="HMG_box_dom"/>
</dbReference>
<evidence type="ECO:0000259" key="4">
    <source>
        <dbReference type="PROSITE" id="PS50118"/>
    </source>
</evidence>
<feature type="compositionally biased region" description="Low complexity" evidence="3">
    <location>
        <begin position="244"/>
        <end position="264"/>
    </location>
</feature>
<dbReference type="PANTHER" id="PTHR48112">
    <property type="entry name" value="HIGH MOBILITY GROUP PROTEIN DSP1"/>
    <property type="match status" value="1"/>
</dbReference>
<gene>
    <name evidence="5" type="ORF">TI39_contig4173g00043</name>
</gene>
<dbReference type="OrthoDB" id="5550281at2759"/>
<evidence type="ECO:0000256" key="1">
    <source>
        <dbReference type="ARBA" id="ARBA00023125"/>
    </source>
</evidence>
<evidence type="ECO:0000256" key="3">
    <source>
        <dbReference type="SAM" id="MobiDB-lite"/>
    </source>
</evidence>
<dbReference type="InterPro" id="IPR050342">
    <property type="entry name" value="HMGB"/>
</dbReference>
<keyword evidence="1 2" id="KW-0238">DNA-binding</keyword>
<evidence type="ECO:0000256" key="2">
    <source>
        <dbReference type="PROSITE-ProRule" id="PRU00267"/>
    </source>
</evidence>
<dbReference type="GO" id="GO:0003677">
    <property type="term" value="F:DNA binding"/>
    <property type="evidence" value="ECO:0007669"/>
    <property type="project" value="UniProtKB-UniRule"/>
</dbReference>
<dbReference type="Proteomes" id="UP000033647">
    <property type="component" value="Unassembled WGS sequence"/>
</dbReference>
<feature type="compositionally biased region" description="Acidic residues" evidence="3">
    <location>
        <begin position="232"/>
        <end position="243"/>
    </location>
</feature>
<feature type="region of interest" description="Disordered" evidence="3">
    <location>
        <begin position="121"/>
        <end position="142"/>
    </location>
</feature>
<dbReference type="AlphaFoldDB" id="A0A0F4GB48"/>
<proteinExistence type="predicted"/>
<dbReference type="PROSITE" id="PS50118">
    <property type="entry name" value="HMG_BOX_2"/>
    <property type="match status" value="1"/>
</dbReference>
<reference evidence="5 6" key="1">
    <citation type="submission" date="2015-03" db="EMBL/GenBank/DDBJ databases">
        <title>RNA-seq based gene annotation and comparative genomics of four Zymoseptoria species reveal species-specific pathogenicity related genes and transposable element activity.</title>
        <authorList>
            <person name="Grandaubert J."/>
            <person name="Bhattacharyya A."/>
            <person name="Stukenbrock E.H."/>
        </authorList>
    </citation>
    <scope>NUCLEOTIDE SEQUENCE [LARGE SCALE GENOMIC DNA]</scope>
    <source>
        <strain evidence="5 6">Zb18110</strain>
    </source>
</reference>
<feature type="compositionally biased region" description="Basic and acidic residues" evidence="3">
    <location>
        <begin position="379"/>
        <end position="395"/>
    </location>
</feature>
<feature type="domain" description="HMG box" evidence="4">
    <location>
        <begin position="145"/>
        <end position="219"/>
    </location>
</feature>